<keyword evidence="2" id="KW-1185">Reference proteome</keyword>
<gene>
    <name evidence="1" type="ORF">J2Z83_001031</name>
</gene>
<sequence length="305" mass="36524">MAQLIKLQDYISRYEWDAYRYPTQYIRLKQDNWKKLHHNWSNPEKVTQEKEELPETKTSGFFKLKNYFKKEEPVEEVKHDDDHSSLDTEAKLKQYFLDKLLHFQLKWATSTVSERSFMNTYYYEDPILKYFLQRFPDTYLIMYEPIFTIKNASVDSDIILISPIGIEIIHLVEEHSNAVVIAGDERAWLIDTGKHQTRILNPLIALKRTEKLIKSILHFEENDFPIQKTILSRTNKIVYSSEPFHTQIVDKHHYETWFREKRNLSSPLKSRQLKITEILLRHCQTISVKRPEWEEDIYPTIGNEG</sequence>
<protein>
    <recommendedName>
        <fullName evidence="3">NERD domain-containing protein</fullName>
    </recommendedName>
</protein>
<reference evidence="1 2" key="1">
    <citation type="submission" date="2021-03" db="EMBL/GenBank/DDBJ databases">
        <title>Genomic Encyclopedia of Type Strains, Phase IV (KMG-IV): sequencing the most valuable type-strain genomes for metagenomic binning, comparative biology and taxonomic classification.</title>
        <authorList>
            <person name="Goeker M."/>
        </authorList>
    </citation>
    <scope>NUCLEOTIDE SEQUENCE [LARGE SCALE GENOMIC DNA]</scope>
    <source>
        <strain evidence="1 2">DSM 25609</strain>
    </source>
</reference>
<dbReference type="EMBL" id="JAGGKX010000003">
    <property type="protein sequence ID" value="MBP1968937.1"/>
    <property type="molecule type" value="Genomic_DNA"/>
</dbReference>
<organism evidence="1 2">
    <name type="scientific">Virgibacillus natechei</name>
    <dbReference type="NCBI Taxonomy" id="1216297"/>
    <lineage>
        <taxon>Bacteria</taxon>
        <taxon>Bacillati</taxon>
        <taxon>Bacillota</taxon>
        <taxon>Bacilli</taxon>
        <taxon>Bacillales</taxon>
        <taxon>Bacillaceae</taxon>
        <taxon>Virgibacillus</taxon>
    </lineage>
</organism>
<evidence type="ECO:0000313" key="1">
    <source>
        <dbReference type="EMBL" id="MBP1968937.1"/>
    </source>
</evidence>
<accession>A0ABS4IDB8</accession>
<evidence type="ECO:0000313" key="2">
    <source>
        <dbReference type="Proteomes" id="UP001519345"/>
    </source>
</evidence>
<comment type="caution">
    <text evidence="1">The sequence shown here is derived from an EMBL/GenBank/DDBJ whole genome shotgun (WGS) entry which is preliminary data.</text>
</comment>
<dbReference type="Proteomes" id="UP001519345">
    <property type="component" value="Unassembled WGS sequence"/>
</dbReference>
<dbReference type="RefSeq" id="WP_209462150.1">
    <property type="nucleotide sequence ID" value="NZ_CP110224.1"/>
</dbReference>
<name>A0ABS4IDB8_9BACI</name>
<evidence type="ECO:0008006" key="3">
    <source>
        <dbReference type="Google" id="ProtNLM"/>
    </source>
</evidence>
<proteinExistence type="predicted"/>